<accession>A0AAW2HGN6</accession>
<evidence type="ECO:0000256" key="6">
    <source>
        <dbReference type="ARBA" id="ARBA00023125"/>
    </source>
</evidence>
<evidence type="ECO:0000256" key="1">
    <source>
        <dbReference type="ARBA" id="ARBA00004123"/>
    </source>
</evidence>
<comment type="similarity">
    <text evidence="9">Belongs to the HEY family.</text>
</comment>
<dbReference type="EMBL" id="JARGDH010000005">
    <property type="protein sequence ID" value="KAL0268939.1"/>
    <property type="molecule type" value="Genomic_DNA"/>
</dbReference>
<dbReference type="Gene3D" id="6.10.250.980">
    <property type="match status" value="1"/>
</dbReference>
<feature type="region of interest" description="Disordered" evidence="10">
    <location>
        <begin position="36"/>
        <end position="74"/>
    </location>
</feature>
<evidence type="ECO:0000256" key="10">
    <source>
        <dbReference type="SAM" id="MobiDB-lite"/>
    </source>
</evidence>
<dbReference type="PANTHER" id="PTHR10985">
    <property type="entry name" value="BASIC HELIX-LOOP-HELIX TRANSCRIPTION FACTOR, HES-RELATED"/>
    <property type="match status" value="1"/>
</dbReference>
<name>A0AAW2HGN6_9NEOP</name>
<dbReference type="GO" id="GO:0006355">
    <property type="term" value="P:regulation of DNA-templated transcription"/>
    <property type="evidence" value="ECO:0007669"/>
    <property type="project" value="InterPro"/>
</dbReference>
<reference evidence="13" key="1">
    <citation type="journal article" date="2024" name="Gigascience">
        <title>Chromosome-level genome of the poultry shaft louse Menopon gallinae provides insight into the host-switching and adaptive evolution of parasitic lice.</title>
        <authorList>
            <person name="Xu Y."/>
            <person name="Ma L."/>
            <person name="Liu S."/>
            <person name="Liang Y."/>
            <person name="Liu Q."/>
            <person name="He Z."/>
            <person name="Tian L."/>
            <person name="Duan Y."/>
            <person name="Cai W."/>
            <person name="Li H."/>
            <person name="Song F."/>
        </authorList>
    </citation>
    <scope>NUCLEOTIDE SEQUENCE</scope>
    <source>
        <strain evidence="13">Cailab_2023a</strain>
    </source>
</reference>
<proteinExistence type="inferred from homology"/>
<organism evidence="13">
    <name type="scientific">Menopon gallinae</name>
    <name type="common">poultry shaft louse</name>
    <dbReference type="NCBI Taxonomy" id="328185"/>
    <lineage>
        <taxon>Eukaryota</taxon>
        <taxon>Metazoa</taxon>
        <taxon>Ecdysozoa</taxon>
        <taxon>Arthropoda</taxon>
        <taxon>Hexapoda</taxon>
        <taxon>Insecta</taxon>
        <taxon>Pterygota</taxon>
        <taxon>Neoptera</taxon>
        <taxon>Paraneoptera</taxon>
        <taxon>Psocodea</taxon>
        <taxon>Troctomorpha</taxon>
        <taxon>Phthiraptera</taxon>
        <taxon>Amblycera</taxon>
        <taxon>Menoponidae</taxon>
        <taxon>Menopon</taxon>
    </lineage>
</organism>
<feature type="domain" description="Orange" evidence="12">
    <location>
        <begin position="151"/>
        <end position="187"/>
    </location>
</feature>
<dbReference type="InterPro" id="IPR011598">
    <property type="entry name" value="bHLH_dom"/>
</dbReference>
<dbReference type="InterPro" id="IPR036638">
    <property type="entry name" value="HLH_DNA-bd_sf"/>
</dbReference>
<dbReference type="SUPFAM" id="SSF47459">
    <property type="entry name" value="HLH, helix-loop-helix DNA-binding domain"/>
    <property type="match status" value="1"/>
</dbReference>
<comment type="caution">
    <text evidence="13">The sequence shown here is derived from an EMBL/GenBank/DDBJ whole genome shotgun (WGS) entry which is preliminary data.</text>
</comment>
<feature type="compositionally biased region" description="Acidic residues" evidence="10">
    <location>
        <begin position="48"/>
        <end position="57"/>
    </location>
</feature>
<evidence type="ECO:0000256" key="4">
    <source>
        <dbReference type="ARBA" id="ARBA00022976"/>
    </source>
</evidence>
<feature type="domain" description="BHLH" evidence="11">
    <location>
        <begin position="77"/>
        <end position="132"/>
    </location>
</feature>
<evidence type="ECO:0000259" key="11">
    <source>
        <dbReference type="PROSITE" id="PS50888"/>
    </source>
</evidence>
<keyword evidence="6" id="KW-0238">DNA-binding</keyword>
<sequence length="335" mass="37624">MSEVHNLWSSGGYSVNNPAAWAPPVLPSGSAVQRYDQTARPIKRQMSESDDCEEVFSEESSKDRCSSPSEDCQMGFSRKKRRGIIEKRRRDRINSSLSELRRLVPTAFEKQGSAKLEKAEILQMTVDHLKALHSKGLDALTYDPHKFAMDYHSIGFRECAAEVARYLVTVEGMDIQDPLRLRLMSHLQCFAAQRELASKQAATPWNYNSYGTIHDYPTSNTYDVASTQHHQPLPHHVPSVAPGASTHLTQPVTNRQTIPMQTPVNRLTPQSAEAEMSRQQTLEGMSPSAENSRQIQSGLQPNYQHNTYQGGFAQQGYNTTGQVKPYRPWGAEVAY</sequence>
<dbReference type="Gene3D" id="4.10.280.10">
    <property type="entry name" value="Helix-loop-helix DNA-binding domain"/>
    <property type="match status" value="1"/>
</dbReference>
<evidence type="ECO:0000313" key="13">
    <source>
        <dbReference type="EMBL" id="KAL0268939.1"/>
    </source>
</evidence>
<keyword evidence="5" id="KW-0805">Transcription regulation</keyword>
<dbReference type="FunFam" id="4.10.280.10:FF:000012">
    <property type="entry name" value="hairy/enhancer-of-split related with YRPW motif protein 1"/>
    <property type="match status" value="1"/>
</dbReference>
<evidence type="ECO:0000256" key="3">
    <source>
        <dbReference type="ARBA" id="ARBA00022491"/>
    </source>
</evidence>
<evidence type="ECO:0000256" key="2">
    <source>
        <dbReference type="ARBA" id="ARBA00022473"/>
    </source>
</evidence>
<dbReference type="AlphaFoldDB" id="A0AAW2HGN6"/>
<dbReference type="GO" id="GO:0007219">
    <property type="term" value="P:Notch signaling pathway"/>
    <property type="evidence" value="ECO:0007669"/>
    <property type="project" value="UniProtKB-KW"/>
</dbReference>
<feature type="region of interest" description="Disordered" evidence="10">
    <location>
        <begin position="269"/>
        <end position="295"/>
    </location>
</feature>
<evidence type="ECO:0008006" key="14">
    <source>
        <dbReference type="Google" id="ProtNLM"/>
    </source>
</evidence>
<dbReference type="GO" id="GO:0003677">
    <property type="term" value="F:DNA binding"/>
    <property type="evidence" value="ECO:0007669"/>
    <property type="project" value="UniProtKB-KW"/>
</dbReference>
<keyword evidence="2" id="KW-0217">Developmental protein</keyword>
<protein>
    <recommendedName>
        <fullName evidence="14">Hairy/enhancer-of-split related with YRPW motif protein</fullName>
    </recommendedName>
</protein>
<dbReference type="GO" id="GO:0032502">
    <property type="term" value="P:developmental process"/>
    <property type="evidence" value="ECO:0007669"/>
    <property type="project" value="UniProtKB-ARBA"/>
</dbReference>
<dbReference type="PROSITE" id="PS51054">
    <property type="entry name" value="ORANGE"/>
    <property type="match status" value="1"/>
</dbReference>
<evidence type="ECO:0000256" key="5">
    <source>
        <dbReference type="ARBA" id="ARBA00023015"/>
    </source>
</evidence>
<gene>
    <name evidence="13" type="ORF">PYX00_010713</name>
</gene>
<keyword evidence="3" id="KW-0678">Repressor</keyword>
<dbReference type="InterPro" id="IPR003650">
    <property type="entry name" value="Orange_dom"/>
</dbReference>
<comment type="subcellular location">
    <subcellularLocation>
        <location evidence="1">Nucleus</location>
    </subcellularLocation>
</comment>
<dbReference type="SUPFAM" id="SSF158457">
    <property type="entry name" value="Orange domain-like"/>
    <property type="match status" value="1"/>
</dbReference>
<dbReference type="GO" id="GO:0046983">
    <property type="term" value="F:protein dimerization activity"/>
    <property type="evidence" value="ECO:0007669"/>
    <property type="project" value="InterPro"/>
</dbReference>
<dbReference type="Pfam" id="PF00010">
    <property type="entry name" value="HLH"/>
    <property type="match status" value="1"/>
</dbReference>
<evidence type="ECO:0000256" key="8">
    <source>
        <dbReference type="ARBA" id="ARBA00023242"/>
    </source>
</evidence>
<keyword evidence="4" id="KW-0914">Notch signaling pathway</keyword>
<dbReference type="SMART" id="SM00511">
    <property type="entry name" value="ORANGE"/>
    <property type="match status" value="1"/>
</dbReference>
<dbReference type="Pfam" id="PF07527">
    <property type="entry name" value="Hairy_orange"/>
    <property type="match status" value="1"/>
</dbReference>
<keyword evidence="7" id="KW-0804">Transcription</keyword>
<dbReference type="InterPro" id="IPR050370">
    <property type="entry name" value="HES_HEY"/>
</dbReference>
<dbReference type="GO" id="GO:0005634">
    <property type="term" value="C:nucleus"/>
    <property type="evidence" value="ECO:0007669"/>
    <property type="project" value="UniProtKB-SubCell"/>
</dbReference>
<evidence type="ECO:0000256" key="9">
    <source>
        <dbReference type="ARBA" id="ARBA00038262"/>
    </source>
</evidence>
<dbReference type="SMART" id="SM00353">
    <property type="entry name" value="HLH"/>
    <property type="match status" value="1"/>
</dbReference>
<dbReference type="PROSITE" id="PS50888">
    <property type="entry name" value="BHLH"/>
    <property type="match status" value="1"/>
</dbReference>
<evidence type="ECO:0000256" key="7">
    <source>
        <dbReference type="ARBA" id="ARBA00023163"/>
    </source>
</evidence>
<evidence type="ECO:0000259" key="12">
    <source>
        <dbReference type="PROSITE" id="PS51054"/>
    </source>
</evidence>
<keyword evidence="8" id="KW-0539">Nucleus</keyword>